<dbReference type="NCBIfam" id="TIGR00738">
    <property type="entry name" value="rrf2_super"/>
    <property type="match status" value="1"/>
</dbReference>
<comment type="caution">
    <text evidence="1">The sequence shown here is derived from an EMBL/GenBank/DDBJ whole genome shotgun (WGS) entry which is preliminary data.</text>
</comment>
<dbReference type="Pfam" id="PF02082">
    <property type="entry name" value="Rrf2"/>
    <property type="match status" value="1"/>
</dbReference>
<dbReference type="RefSeq" id="WP_218099439.1">
    <property type="nucleotide sequence ID" value="NZ_CAJVCE010000008.1"/>
</dbReference>
<dbReference type="Proteomes" id="UP000730618">
    <property type="component" value="Unassembled WGS sequence"/>
</dbReference>
<dbReference type="InterPro" id="IPR030489">
    <property type="entry name" value="TR_Rrf2-type_CS"/>
</dbReference>
<dbReference type="PROSITE" id="PS51197">
    <property type="entry name" value="HTH_RRF2_2"/>
    <property type="match status" value="1"/>
</dbReference>
<organism evidence="1 2">
    <name type="scientific">Paenibacillus allorhizosphaerae</name>
    <dbReference type="NCBI Taxonomy" id="2849866"/>
    <lineage>
        <taxon>Bacteria</taxon>
        <taxon>Bacillati</taxon>
        <taxon>Bacillota</taxon>
        <taxon>Bacilli</taxon>
        <taxon>Bacillales</taxon>
        <taxon>Paenibacillaceae</taxon>
        <taxon>Paenibacillus</taxon>
    </lineage>
</organism>
<evidence type="ECO:0000313" key="1">
    <source>
        <dbReference type="EMBL" id="CAG7643931.1"/>
    </source>
</evidence>
<dbReference type="EMBL" id="CAJVCE010000008">
    <property type="protein sequence ID" value="CAG7643931.1"/>
    <property type="molecule type" value="Genomic_DNA"/>
</dbReference>
<proteinExistence type="predicted"/>
<name>A0ABM8VIA6_9BACL</name>
<reference evidence="1 2" key="1">
    <citation type="submission" date="2021-06" db="EMBL/GenBank/DDBJ databases">
        <authorList>
            <person name="Criscuolo A."/>
        </authorList>
    </citation>
    <scope>NUCLEOTIDE SEQUENCE [LARGE SCALE GENOMIC DNA]</scope>
    <source>
        <strain evidence="2">CIP 111802</strain>
    </source>
</reference>
<protein>
    <submittedName>
        <fullName evidence="1">HTH-type transcriptional repressor NsrR</fullName>
    </submittedName>
</protein>
<accession>A0ABM8VIA6</accession>
<keyword evidence="2" id="KW-1185">Reference proteome</keyword>
<evidence type="ECO:0000313" key="2">
    <source>
        <dbReference type="Proteomes" id="UP000730618"/>
    </source>
</evidence>
<sequence>MQYSIGVEYALHCLVYLIDLPEGASIGIKELSAFQGVSETYLSKIFGKLSKVRIVSSVPGVKGGYRLAKSPDEITFWDVVEAVEGAKPIFQCRNIMDKSYLYRDQNSSACSSCTPSAACSINLVMLEAEENMRKFLQSKTLSWLNEELDRVLPEQSRADTRAYFNKIEQV</sequence>
<gene>
    <name evidence="1" type="primary">nsrR</name>
    <name evidence="1" type="ORF">PAECIP111802_03114</name>
</gene>
<dbReference type="PANTHER" id="PTHR33221">
    <property type="entry name" value="WINGED HELIX-TURN-HELIX TRANSCRIPTIONAL REGULATOR, RRF2 FAMILY"/>
    <property type="match status" value="1"/>
</dbReference>
<dbReference type="PANTHER" id="PTHR33221:SF15">
    <property type="entry name" value="HTH-TYPE TRANSCRIPTIONAL REGULATOR YWGB-RELATED"/>
    <property type="match status" value="1"/>
</dbReference>
<dbReference type="InterPro" id="IPR000944">
    <property type="entry name" value="Tscrpt_reg_Rrf2"/>
</dbReference>
<dbReference type="PROSITE" id="PS01332">
    <property type="entry name" value="HTH_RRF2_1"/>
    <property type="match status" value="1"/>
</dbReference>